<evidence type="ECO:0000313" key="1">
    <source>
        <dbReference type="EMBL" id="QWQ35787.1"/>
    </source>
</evidence>
<evidence type="ECO:0000313" key="2">
    <source>
        <dbReference type="Proteomes" id="UP000680588"/>
    </source>
</evidence>
<dbReference type="InterPro" id="IPR010982">
    <property type="entry name" value="Lambda_DNA-bd_dom_sf"/>
</dbReference>
<dbReference type="Proteomes" id="UP000680588">
    <property type="component" value="Chromosome"/>
</dbReference>
<accession>A0A975S5B4</accession>
<dbReference type="GO" id="GO:0003677">
    <property type="term" value="F:DNA binding"/>
    <property type="evidence" value="ECO:0007669"/>
    <property type="project" value="InterPro"/>
</dbReference>
<organism evidence="1 2">
    <name type="scientific">Arthrobacter sunyaminii</name>
    <dbReference type="NCBI Taxonomy" id="2816859"/>
    <lineage>
        <taxon>Bacteria</taxon>
        <taxon>Bacillati</taxon>
        <taxon>Actinomycetota</taxon>
        <taxon>Actinomycetes</taxon>
        <taxon>Micrococcales</taxon>
        <taxon>Micrococcaceae</taxon>
        <taxon>Arthrobacter</taxon>
    </lineage>
</organism>
<reference evidence="1" key="1">
    <citation type="submission" date="2021-06" db="EMBL/GenBank/DDBJ databases">
        <title>Novel species in genus Arthrobacter.</title>
        <authorList>
            <person name="Zhang G."/>
        </authorList>
    </citation>
    <scope>NUCLEOTIDE SEQUENCE</scope>
    <source>
        <strain evidence="1">Zg-ZUI122</strain>
    </source>
</reference>
<protein>
    <submittedName>
        <fullName evidence="1">Uncharacterized protein</fullName>
    </submittedName>
</protein>
<dbReference type="KEGG" id="asun:KG104_15190"/>
<dbReference type="RefSeq" id="WP_104101778.1">
    <property type="nucleotide sequence ID" value="NZ_CP076456.1"/>
</dbReference>
<dbReference type="AlphaFoldDB" id="A0A975S5B4"/>
<proteinExistence type="predicted"/>
<gene>
    <name evidence="1" type="ORF">KG104_15190</name>
</gene>
<keyword evidence="2" id="KW-1185">Reference proteome</keyword>
<sequence>MAAESAAQRNLRESQILARKIDLLLDVVQTSEGKPFEFHDIQSALAEKGIKLSRTRWHHMKSGDATVRQPVEVVTGLAEFFQINPSYLLEADGEVPERIQSELELLAAMRRAKVREFATRTLSEVDSETLDAIAALLDDSTKY</sequence>
<dbReference type="EMBL" id="CP076456">
    <property type="protein sequence ID" value="QWQ35787.1"/>
    <property type="molecule type" value="Genomic_DNA"/>
</dbReference>
<name>A0A975S5B4_9MICC</name>
<dbReference type="Gene3D" id="1.10.260.40">
    <property type="entry name" value="lambda repressor-like DNA-binding domains"/>
    <property type="match status" value="1"/>
</dbReference>